<dbReference type="InterPro" id="IPR029062">
    <property type="entry name" value="Class_I_gatase-like"/>
</dbReference>
<keyword evidence="8" id="KW-0732">Signal</keyword>
<dbReference type="Gene3D" id="3.40.50.880">
    <property type="match status" value="1"/>
</dbReference>
<dbReference type="CDD" id="cd06238">
    <property type="entry name" value="M14-like"/>
    <property type="match status" value="1"/>
</dbReference>
<feature type="active site" description="Proton donor/acceptor" evidence="7">
    <location>
        <position position="367"/>
    </location>
</feature>
<keyword evidence="11" id="KW-1185">Reference proteome</keyword>
<protein>
    <submittedName>
        <fullName evidence="10">M14 family zinc carboxypeptidase</fullName>
    </submittedName>
</protein>
<dbReference type="PANTHER" id="PTHR11705:SF143">
    <property type="entry name" value="SLL0236 PROTEIN"/>
    <property type="match status" value="1"/>
</dbReference>
<dbReference type="PANTHER" id="PTHR11705">
    <property type="entry name" value="PROTEASE FAMILY M14 CARBOXYPEPTIDASE A,B"/>
    <property type="match status" value="1"/>
</dbReference>
<reference evidence="11" key="1">
    <citation type="journal article" date="2019" name="Int. J. Syst. Evol. Microbiol.">
        <title>The Global Catalogue of Microorganisms (GCM) 10K type strain sequencing project: providing services to taxonomists for standard genome sequencing and annotation.</title>
        <authorList>
            <consortium name="The Broad Institute Genomics Platform"/>
            <consortium name="The Broad Institute Genome Sequencing Center for Infectious Disease"/>
            <person name="Wu L."/>
            <person name="Ma J."/>
        </authorList>
    </citation>
    <scope>NUCLEOTIDE SEQUENCE [LARGE SCALE GENOMIC DNA]</scope>
    <source>
        <strain evidence="11">KCTC 52042</strain>
    </source>
</reference>
<dbReference type="GO" id="GO:0004180">
    <property type="term" value="F:carboxypeptidase activity"/>
    <property type="evidence" value="ECO:0007669"/>
    <property type="project" value="UniProtKB-KW"/>
</dbReference>
<keyword evidence="6" id="KW-0482">Metalloprotease</keyword>
<dbReference type="SUPFAM" id="SSF52317">
    <property type="entry name" value="Class I glutamine amidotransferase-like"/>
    <property type="match status" value="1"/>
</dbReference>
<accession>A0ABW5JE24</accession>
<feature type="signal peptide" evidence="8">
    <location>
        <begin position="1"/>
        <end position="22"/>
    </location>
</feature>
<comment type="similarity">
    <text evidence="2 7">Belongs to the peptidase M14 family.</text>
</comment>
<dbReference type="Gene3D" id="3.40.630.10">
    <property type="entry name" value="Zn peptidases"/>
    <property type="match status" value="1"/>
</dbReference>
<dbReference type="Pfam" id="PF00246">
    <property type="entry name" value="Peptidase_M14"/>
    <property type="match status" value="1"/>
</dbReference>
<dbReference type="SUPFAM" id="SSF53187">
    <property type="entry name" value="Zn-dependent exopeptidases"/>
    <property type="match status" value="1"/>
</dbReference>
<evidence type="ECO:0000256" key="6">
    <source>
        <dbReference type="ARBA" id="ARBA00023049"/>
    </source>
</evidence>
<dbReference type="PROSITE" id="PS52035">
    <property type="entry name" value="PEPTIDASE_M14"/>
    <property type="match status" value="1"/>
</dbReference>
<evidence type="ECO:0000256" key="3">
    <source>
        <dbReference type="ARBA" id="ARBA00022670"/>
    </source>
</evidence>
<dbReference type="InterPro" id="IPR000834">
    <property type="entry name" value="Peptidase_M14"/>
</dbReference>
<evidence type="ECO:0000313" key="11">
    <source>
        <dbReference type="Proteomes" id="UP001597460"/>
    </source>
</evidence>
<keyword evidence="5" id="KW-0862">Zinc</keyword>
<keyword evidence="3" id="KW-0645">Protease</keyword>
<evidence type="ECO:0000256" key="1">
    <source>
        <dbReference type="ARBA" id="ARBA00001947"/>
    </source>
</evidence>
<comment type="cofactor">
    <cofactor evidence="1">
        <name>Zn(2+)</name>
        <dbReference type="ChEBI" id="CHEBI:29105"/>
    </cofactor>
</comment>
<evidence type="ECO:0000256" key="8">
    <source>
        <dbReference type="SAM" id="SignalP"/>
    </source>
</evidence>
<comment type="caution">
    <text evidence="10">The sequence shown here is derived from an EMBL/GenBank/DDBJ whole genome shotgun (WGS) entry which is preliminary data.</text>
</comment>
<evidence type="ECO:0000256" key="7">
    <source>
        <dbReference type="PROSITE-ProRule" id="PRU01379"/>
    </source>
</evidence>
<evidence type="ECO:0000313" key="10">
    <source>
        <dbReference type="EMBL" id="MFD2530961.1"/>
    </source>
</evidence>
<dbReference type="CDD" id="cd03143">
    <property type="entry name" value="A4_beta-galactosidase_middle_domain"/>
    <property type="match status" value="1"/>
</dbReference>
<evidence type="ECO:0000256" key="4">
    <source>
        <dbReference type="ARBA" id="ARBA00022801"/>
    </source>
</evidence>
<proteinExistence type="inferred from homology"/>
<feature type="chain" id="PRO_5045851687" evidence="8">
    <location>
        <begin position="23"/>
        <end position="835"/>
    </location>
</feature>
<dbReference type="Proteomes" id="UP001597460">
    <property type="component" value="Unassembled WGS sequence"/>
</dbReference>
<dbReference type="EMBL" id="JBHULI010000001">
    <property type="protein sequence ID" value="MFD2530961.1"/>
    <property type="molecule type" value="Genomic_DNA"/>
</dbReference>
<evidence type="ECO:0000256" key="5">
    <source>
        <dbReference type="ARBA" id="ARBA00022833"/>
    </source>
</evidence>
<evidence type="ECO:0000259" key="9">
    <source>
        <dbReference type="PROSITE" id="PS52035"/>
    </source>
</evidence>
<sequence length="835" mass="93635">MMKKGILGTLIAVFLISAQAFAQLQSPAEFLGYELGEQWTPHYKVVNYFQHVAEESPMVTLSEYGRTNEGRELVYAVVTTSDNQANIEEIRLNNLRLTGLESGEPTENQKAIVWLSYNVHGNETSSSEAALNTIYKLVTEKGNWLENTVVIMDPMVNPDGRDRYVNWFRSVVGEEVNVNPESREHSEPWPGGRTNHYYFDLNRDWAWQTQVESQQRLPLYNSWMPHVHVDFHEQGVNSPYYFAPAAEPFHTAITGWQRDFQTMIGKNHAEYFDEENWLYFTKEVFDLFYPSYGDTWPTFNGAIGMTYEQAGHSSAGLGVLTAEGDTLTLHDRLTHHTTTGLSTVEITAQNHQKVINEFSNYFSNTIENGAGEYKTFIVKKSSNPDKVTSLLQYLTKQEIEVGTATRSSNTNGYNYSTGETGRVSIEEGDYVISTYQPKGTLARVLFEPKPELVDSMTYDITAWEMHYAFGVEGYAIPGRVNAGPVTSVTEDELTPSADKPYAYLAKWNSMDDLKFLSQILQKGVKARYAEEAFTLDGRAYDPGTLIITRNGNEHLGDDFDQIVKDEAALLNRRLIPATTGFVETGKDFGSSAVRYIETPKVALLSGNGTSSNMVGHIWNYFDQQIDYPVNLINTDDIGSVDWDDYHVLIMPSMYGSSVGDNEINAIRDWVRSGGTLIAMEGANNLLSGKDGFALSRKQNESAEESEDPDAKLTNYGEASRERVKYMNAGSIFETTMDNTHPLAFGYGESYMSLKLGSTAFEYLDNGWNVGVAKEDAHRSGFVGSEAKKSLENTLSYGVQNMGRGQVVYMIDNPLFRGFWHNGKLLFGNAVFFVGN</sequence>
<name>A0ABW5JE24_9BACT</name>
<dbReference type="SMART" id="SM00631">
    <property type="entry name" value="Zn_pept"/>
    <property type="match status" value="1"/>
</dbReference>
<evidence type="ECO:0000256" key="2">
    <source>
        <dbReference type="ARBA" id="ARBA00005988"/>
    </source>
</evidence>
<feature type="domain" description="Peptidase M14" evidence="9">
    <location>
        <begin position="38"/>
        <end position="394"/>
    </location>
</feature>
<keyword evidence="10" id="KW-0121">Carboxypeptidase</keyword>
<dbReference type="RefSeq" id="WP_390297094.1">
    <property type="nucleotide sequence ID" value="NZ_JBHULI010000001.1"/>
</dbReference>
<gene>
    <name evidence="10" type="ORF">ACFSVN_00710</name>
</gene>
<keyword evidence="4" id="KW-0378">Hydrolase</keyword>
<organism evidence="10 11">
    <name type="scientific">Gracilimonas halophila</name>
    <dbReference type="NCBI Taxonomy" id="1834464"/>
    <lineage>
        <taxon>Bacteria</taxon>
        <taxon>Pseudomonadati</taxon>
        <taxon>Balneolota</taxon>
        <taxon>Balneolia</taxon>
        <taxon>Balneolales</taxon>
        <taxon>Balneolaceae</taxon>
        <taxon>Gracilimonas</taxon>
    </lineage>
</organism>